<dbReference type="InterPro" id="IPR037914">
    <property type="entry name" value="SpoVT-AbrB_sf"/>
</dbReference>
<dbReference type="RefSeq" id="WP_418158605.1">
    <property type="nucleotide sequence ID" value="NZ_JBBLZC010000004.1"/>
</dbReference>
<evidence type="ECO:0000313" key="2">
    <source>
        <dbReference type="EMBL" id="MEK0082724.1"/>
    </source>
</evidence>
<reference evidence="2 3" key="1">
    <citation type="submission" date="2024-01" db="EMBL/GenBank/DDBJ databases">
        <title>Multi-omics insights into the function and evolution of sodium benzoate biodegradation pathways in Benzoatithermus flavus gen. nov., sp. nov. from hot spring.</title>
        <authorList>
            <person name="Hu C.-J."/>
            <person name="Li W.-J."/>
        </authorList>
    </citation>
    <scope>NUCLEOTIDE SEQUENCE [LARGE SCALE GENOMIC DNA]</scope>
    <source>
        <strain evidence="2 3">SYSU G07066</strain>
    </source>
</reference>
<accession>A0ABU8XQS5</accession>
<dbReference type="SUPFAM" id="SSF89447">
    <property type="entry name" value="AbrB/MazE/MraZ-like"/>
    <property type="match status" value="1"/>
</dbReference>
<proteinExistence type="predicted"/>
<dbReference type="EMBL" id="JBBLZC010000004">
    <property type="protein sequence ID" value="MEK0082724.1"/>
    <property type="molecule type" value="Genomic_DNA"/>
</dbReference>
<comment type="caution">
    <text evidence="2">The sequence shown here is derived from an EMBL/GenBank/DDBJ whole genome shotgun (WGS) entry which is preliminary data.</text>
</comment>
<dbReference type="Proteomes" id="UP001375743">
    <property type="component" value="Unassembled WGS sequence"/>
</dbReference>
<dbReference type="InterPro" id="IPR007159">
    <property type="entry name" value="SpoVT-AbrB_dom"/>
</dbReference>
<gene>
    <name evidence="2" type="ORF">U1T56_06155</name>
</gene>
<name>A0ABU8XQS5_9PROT</name>
<evidence type="ECO:0000313" key="3">
    <source>
        <dbReference type="Proteomes" id="UP001375743"/>
    </source>
</evidence>
<protein>
    <recommendedName>
        <fullName evidence="1">SpoVT-AbrB domain-containing protein</fullName>
    </recommendedName>
</protein>
<feature type="domain" description="SpoVT-AbrB" evidence="1">
    <location>
        <begin position="6"/>
        <end position="49"/>
    </location>
</feature>
<evidence type="ECO:0000259" key="1">
    <source>
        <dbReference type="SMART" id="SM00966"/>
    </source>
</evidence>
<keyword evidence="3" id="KW-1185">Reference proteome</keyword>
<organism evidence="2 3">
    <name type="scientific">Benzoatithermus flavus</name>
    <dbReference type="NCBI Taxonomy" id="3108223"/>
    <lineage>
        <taxon>Bacteria</taxon>
        <taxon>Pseudomonadati</taxon>
        <taxon>Pseudomonadota</taxon>
        <taxon>Alphaproteobacteria</taxon>
        <taxon>Geminicoccales</taxon>
        <taxon>Geminicoccaceae</taxon>
        <taxon>Benzoatithermus</taxon>
    </lineage>
</organism>
<dbReference type="SMART" id="SM00966">
    <property type="entry name" value="SpoVT_AbrB"/>
    <property type="match status" value="1"/>
</dbReference>
<sequence length="93" mass="10628">MRASLVRIGNSKGLRTPKPVLEQCGFGNEVELQVEPGRLIVLPAKAHPREGWEQDFAQAEAEPPLLPEDMRARFEEKWTWWVSTRRRGSRCGS</sequence>
<dbReference type="Gene3D" id="2.10.260.10">
    <property type="match status" value="1"/>
</dbReference>